<dbReference type="SUPFAM" id="SSF56112">
    <property type="entry name" value="Protein kinase-like (PK-like)"/>
    <property type="match status" value="1"/>
</dbReference>
<dbReference type="InterPro" id="IPR011009">
    <property type="entry name" value="Kinase-like_dom_sf"/>
</dbReference>
<evidence type="ECO:0000259" key="6">
    <source>
        <dbReference type="PROSITE" id="PS50011"/>
    </source>
</evidence>
<dbReference type="PANTHER" id="PTHR24345:SF0">
    <property type="entry name" value="CELL CYCLE SERINE_THREONINE-PROTEIN KINASE CDC5_MSD2"/>
    <property type="match status" value="1"/>
</dbReference>
<dbReference type="InterPro" id="IPR000719">
    <property type="entry name" value="Prot_kinase_dom"/>
</dbReference>
<protein>
    <submittedName>
        <fullName evidence="7">Protein kinase family protein</fullName>
    </submittedName>
</protein>
<sequence>MFYITLIDHSLERFLKGNYEGINRKFSTDDVFIYKDIYKDISNEYLRETFILIHASINPLLSFLNEKNIGNKNYNAEPSRRLSDLIDKIRILFARLKDTSLAFKINDHYEDIMNQCREFISYSGGSAIPVEFPRINLVEYDPIFTMMNKTDVIRFQKSDAFETLFKGEGSYANVYKFHDTHYNETFALKRAKKNLSPKEIVRFKNEYLELSKLDSPYIVRVYNYNDQNNEYTMEYVKDTLAKYMRANNTKLSIKDRLSIINQIFKAFKYIHSKELLHRDISHSNILIKTHDDGTTIVKVSDFGLVKTNDSTLTDPDSSIKGSLNDNHLRVVGFDKYEIKHEIYALIQVINFVLTGNTKGGLYNKDKNVHDFLLRGCSANIEERFGSVEEMESEFIKVRRKLL</sequence>
<dbReference type="PANTHER" id="PTHR24345">
    <property type="entry name" value="SERINE/THREONINE-PROTEIN KINASE PLK"/>
    <property type="match status" value="1"/>
</dbReference>
<keyword evidence="1" id="KW-0723">Serine/threonine-protein kinase</keyword>
<feature type="domain" description="Protein kinase" evidence="6">
    <location>
        <begin position="160"/>
        <end position="402"/>
    </location>
</feature>
<evidence type="ECO:0000313" key="8">
    <source>
        <dbReference type="Proteomes" id="UP001364764"/>
    </source>
</evidence>
<geneLocation type="plasmid" evidence="7 8">
    <name>pY5S7-1</name>
</geneLocation>
<dbReference type="InterPro" id="IPR008266">
    <property type="entry name" value="Tyr_kinase_AS"/>
</dbReference>
<keyword evidence="3" id="KW-0547">Nucleotide-binding</keyword>
<name>A0ABD8B275_PAEAM</name>
<evidence type="ECO:0000256" key="1">
    <source>
        <dbReference type="ARBA" id="ARBA00022527"/>
    </source>
</evidence>
<accession>A0ABD8B275</accession>
<keyword evidence="2" id="KW-0808">Transferase</keyword>
<dbReference type="EMBL" id="CP145893">
    <property type="protein sequence ID" value="WWP23940.1"/>
    <property type="molecule type" value="Genomic_DNA"/>
</dbReference>
<dbReference type="CDD" id="cd00180">
    <property type="entry name" value="PKc"/>
    <property type="match status" value="1"/>
</dbReference>
<dbReference type="RefSeq" id="WP_338709110.1">
    <property type="nucleotide sequence ID" value="NZ_CP145893.1"/>
</dbReference>
<reference evidence="7 8" key="1">
    <citation type="submission" date="2024-02" db="EMBL/GenBank/DDBJ databases">
        <title>Complete sequences of two Paenibacillus sp. strains and one Lysinibacillus strain isolated from the environment on STAA medium highlight biotechnological potential.</title>
        <authorList>
            <person name="Attere S.A."/>
            <person name="Piche L.C."/>
            <person name="Intertaglia L."/>
            <person name="Lami R."/>
            <person name="Charette S.J."/>
            <person name="Vincent A.T."/>
        </authorList>
    </citation>
    <scope>NUCLEOTIDE SEQUENCE [LARGE SCALE GENOMIC DNA]</scope>
    <source>
        <strain evidence="7 8">Y5S-7</strain>
        <plasmid evidence="7 8">pY5S7-1</plasmid>
    </source>
</reference>
<dbReference type="Proteomes" id="UP001364764">
    <property type="component" value="Plasmid pY5S7-1"/>
</dbReference>
<dbReference type="GO" id="GO:0004674">
    <property type="term" value="F:protein serine/threonine kinase activity"/>
    <property type="evidence" value="ECO:0007669"/>
    <property type="project" value="UniProtKB-KW"/>
</dbReference>
<dbReference type="Pfam" id="PF00069">
    <property type="entry name" value="Pkinase"/>
    <property type="match status" value="1"/>
</dbReference>
<keyword evidence="7" id="KW-0614">Plasmid</keyword>
<evidence type="ECO:0000256" key="4">
    <source>
        <dbReference type="ARBA" id="ARBA00022777"/>
    </source>
</evidence>
<evidence type="ECO:0000256" key="2">
    <source>
        <dbReference type="ARBA" id="ARBA00022679"/>
    </source>
</evidence>
<proteinExistence type="predicted"/>
<dbReference type="GO" id="GO:0005524">
    <property type="term" value="F:ATP binding"/>
    <property type="evidence" value="ECO:0007669"/>
    <property type="project" value="UniProtKB-KW"/>
</dbReference>
<dbReference type="AlphaFoldDB" id="A0ABD8B275"/>
<evidence type="ECO:0000256" key="3">
    <source>
        <dbReference type="ARBA" id="ARBA00022741"/>
    </source>
</evidence>
<organism evidence="7 8">
    <name type="scientific">Paenibacillus amylolyticus</name>
    <dbReference type="NCBI Taxonomy" id="1451"/>
    <lineage>
        <taxon>Bacteria</taxon>
        <taxon>Bacillati</taxon>
        <taxon>Bacillota</taxon>
        <taxon>Bacilli</taxon>
        <taxon>Bacillales</taxon>
        <taxon>Paenibacillaceae</taxon>
        <taxon>Paenibacillus</taxon>
    </lineage>
</organism>
<dbReference type="Gene3D" id="1.10.510.10">
    <property type="entry name" value="Transferase(Phosphotransferase) domain 1"/>
    <property type="match status" value="1"/>
</dbReference>
<evidence type="ECO:0000256" key="5">
    <source>
        <dbReference type="ARBA" id="ARBA00022840"/>
    </source>
</evidence>
<dbReference type="PROSITE" id="PS00109">
    <property type="entry name" value="PROTEIN_KINASE_TYR"/>
    <property type="match status" value="1"/>
</dbReference>
<gene>
    <name evidence="7" type="ORF">V6668_31610</name>
</gene>
<dbReference type="GeneID" id="93480121"/>
<keyword evidence="5" id="KW-0067">ATP-binding</keyword>
<evidence type="ECO:0000313" key="7">
    <source>
        <dbReference type="EMBL" id="WWP23940.1"/>
    </source>
</evidence>
<dbReference type="PROSITE" id="PS50011">
    <property type="entry name" value="PROTEIN_KINASE_DOM"/>
    <property type="match status" value="1"/>
</dbReference>
<keyword evidence="4 7" id="KW-0418">Kinase</keyword>